<dbReference type="Pfam" id="PF05193">
    <property type="entry name" value="Peptidase_M16_C"/>
    <property type="match status" value="1"/>
</dbReference>
<dbReference type="PANTHER" id="PTHR11851:SF134">
    <property type="entry name" value="ZINC-DEPENDENT PROTEASE"/>
    <property type="match status" value="1"/>
</dbReference>
<gene>
    <name evidence="3" type="ORF">IAA81_07215</name>
</gene>
<protein>
    <submittedName>
        <fullName evidence="3">Insulinase family protein</fullName>
    </submittedName>
</protein>
<evidence type="ECO:0000259" key="2">
    <source>
        <dbReference type="Pfam" id="PF05193"/>
    </source>
</evidence>
<accession>A0A9D9HPY9</accession>
<dbReference type="InterPro" id="IPR007863">
    <property type="entry name" value="Peptidase_M16_C"/>
</dbReference>
<reference evidence="3" key="2">
    <citation type="journal article" date="2021" name="PeerJ">
        <title>Extensive microbial diversity within the chicken gut microbiome revealed by metagenomics and culture.</title>
        <authorList>
            <person name="Gilroy R."/>
            <person name="Ravi A."/>
            <person name="Getino M."/>
            <person name="Pursley I."/>
            <person name="Horton D.L."/>
            <person name="Alikhan N.F."/>
            <person name="Baker D."/>
            <person name="Gharbi K."/>
            <person name="Hall N."/>
            <person name="Watson M."/>
            <person name="Adriaenssens E.M."/>
            <person name="Foster-Nyarko E."/>
            <person name="Jarju S."/>
            <person name="Secka A."/>
            <person name="Antonio M."/>
            <person name="Oren A."/>
            <person name="Chaudhuri R.R."/>
            <person name="La Ragione R."/>
            <person name="Hildebrand F."/>
            <person name="Pallen M.J."/>
        </authorList>
    </citation>
    <scope>NUCLEOTIDE SEQUENCE</scope>
    <source>
        <strain evidence="3">10532</strain>
    </source>
</reference>
<dbReference type="Pfam" id="PF00675">
    <property type="entry name" value="Peptidase_M16"/>
    <property type="match status" value="1"/>
</dbReference>
<dbReference type="InterPro" id="IPR050361">
    <property type="entry name" value="MPP/UQCRC_Complex"/>
</dbReference>
<comment type="caution">
    <text evidence="3">The sequence shown here is derived from an EMBL/GenBank/DDBJ whole genome shotgun (WGS) entry which is preliminary data.</text>
</comment>
<dbReference type="Gene3D" id="3.30.830.10">
    <property type="entry name" value="Metalloenzyme, LuxS/M16 peptidase-like"/>
    <property type="match status" value="2"/>
</dbReference>
<reference evidence="3" key="1">
    <citation type="submission" date="2020-10" db="EMBL/GenBank/DDBJ databases">
        <authorList>
            <person name="Gilroy R."/>
        </authorList>
    </citation>
    <scope>NUCLEOTIDE SEQUENCE</scope>
    <source>
        <strain evidence="3">10532</strain>
    </source>
</reference>
<organism evidence="3 4">
    <name type="scientific">Candidatus Gallitreponema excrementavium</name>
    <dbReference type="NCBI Taxonomy" id="2840840"/>
    <lineage>
        <taxon>Bacteria</taxon>
        <taxon>Pseudomonadati</taxon>
        <taxon>Spirochaetota</taxon>
        <taxon>Spirochaetia</taxon>
        <taxon>Spirochaetales</taxon>
        <taxon>Candidatus Gallitreponema</taxon>
    </lineage>
</organism>
<dbReference type="InterPro" id="IPR011249">
    <property type="entry name" value="Metalloenz_LuxS/M16"/>
</dbReference>
<dbReference type="SUPFAM" id="SSF63411">
    <property type="entry name" value="LuxS/MPP-like metallohydrolase"/>
    <property type="match status" value="2"/>
</dbReference>
<dbReference type="PANTHER" id="PTHR11851">
    <property type="entry name" value="METALLOPROTEASE"/>
    <property type="match status" value="1"/>
</dbReference>
<feature type="domain" description="Peptidase M16 C-terminal" evidence="2">
    <location>
        <begin position="195"/>
        <end position="311"/>
    </location>
</feature>
<dbReference type="InterPro" id="IPR011765">
    <property type="entry name" value="Pept_M16_N"/>
</dbReference>
<dbReference type="Proteomes" id="UP000823638">
    <property type="component" value="Unassembled WGS sequence"/>
</dbReference>
<name>A0A9D9HPY9_9SPIR</name>
<proteinExistence type="predicted"/>
<sequence length="484" mass="55221">MKRFFVFCFFIFPVFLFSFETPVRGLFNYKLDNGLDVYILENSSVPLVYIEVLIKGGGFGQSEENAGLFHLYEHMMFKGNELYPDSSKVQDAIASLGVPSWNGSTSSDYVNYYFTVPSRELEAGLRFWSSALRSPLLLPEEFENEKKVVVSEIADKAADPSTVLAYGINSLLFPDYPWRLDPAGSVENIMNADIGDLRAIKDEFYVPSNCALFIGGDVDKEEALSLVKEIYGDWEGECTYWDNMTEYQNPDPFDSPQFYYFKSPGVSDSYASVNIYFRGPDTVSDLESTYGADVWSSLINDLNSTFIRNVFNYPSVDFLSENSIGGGYLTKPDSSYITFYAGLKNPDKQLARRTVNFTESLLYTEIPLMAGQKDYFSSRQIDSVCKSVENQRIISTDTTEAFFNEFRFWWANTSPGYYFDYQKNLESVTQSDIQAFVKKYLENRSPLVVLVLSPASYEANREDLESFGFKEITAENAFWYNKSR</sequence>
<dbReference type="GO" id="GO:0046872">
    <property type="term" value="F:metal ion binding"/>
    <property type="evidence" value="ECO:0007669"/>
    <property type="project" value="InterPro"/>
</dbReference>
<dbReference type="EMBL" id="JADIMM010000083">
    <property type="protein sequence ID" value="MBO8458001.1"/>
    <property type="molecule type" value="Genomic_DNA"/>
</dbReference>
<dbReference type="AlphaFoldDB" id="A0A9D9HPY9"/>
<evidence type="ECO:0000313" key="3">
    <source>
        <dbReference type="EMBL" id="MBO8458001.1"/>
    </source>
</evidence>
<feature type="domain" description="Peptidase M16 N-terminal" evidence="1">
    <location>
        <begin position="40"/>
        <end position="164"/>
    </location>
</feature>
<evidence type="ECO:0000259" key="1">
    <source>
        <dbReference type="Pfam" id="PF00675"/>
    </source>
</evidence>
<evidence type="ECO:0000313" key="4">
    <source>
        <dbReference type="Proteomes" id="UP000823638"/>
    </source>
</evidence>